<dbReference type="AlphaFoldDB" id="A0AAD4GKK4"/>
<dbReference type="InterPro" id="IPR000250">
    <property type="entry name" value="Peptidase_G1"/>
</dbReference>
<dbReference type="EMBL" id="WHUW01000003">
    <property type="protein sequence ID" value="KAF8449293.1"/>
    <property type="molecule type" value="Genomic_DNA"/>
</dbReference>
<accession>A0AAD4GKK4</accession>
<feature type="signal peptide" evidence="1">
    <location>
        <begin position="1"/>
        <end position="17"/>
    </location>
</feature>
<evidence type="ECO:0000256" key="1">
    <source>
        <dbReference type="SAM" id="SignalP"/>
    </source>
</evidence>
<comment type="caution">
    <text evidence="2">The sequence shown here is derived from an EMBL/GenBank/DDBJ whole genome shotgun (WGS) entry which is preliminary data.</text>
</comment>
<proteinExistence type="predicted"/>
<dbReference type="GO" id="GO:0070007">
    <property type="term" value="F:glutamic-type endopeptidase activity"/>
    <property type="evidence" value="ECO:0007669"/>
    <property type="project" value="InterPro"/>
</dbReference>
<dbReference type="Gene3D" id="2.60.120.700">
    <property type="entry name" value="Peptidase G1"/>
    <property type="match status" value="1"/>
</dbReference>
<keyword evidence="3" id="KW-1185">Reference proteome</keyword>
<feature type="chain" id="PRO_5041995120" evidence="1">
    <location>
        <begin position="18"/>
        <end position="126"/>
    </location>
</feature>
<evidence type="ECO:0000313" key="2">
    <source>
        <dbReference type="EMBL" id="KAF8449293.1"/>
    </source>
</evidence>
<evidence type="ECO:0000313" key="3">
    <source>
        <dbReference type="Proteomes" id="UP001194468"/>
    </source>
</evidence>
<sequence length="126" mass="14483">MHQQSISLFLCIAVAQWFYRHEMTMTPDQKFSISPGDQIRATVHVRSPTSGYFTLINLNTDDIWTEYVFIDYTTKCTQPDAAWIATIPTAYIPTLPNFRPVVHNDLACQQGNVSHHRQWGSLIRAK</sequence>
<reference evidence="2" key="2">
    <citation type="journal article" date="2020" name="Nat. Commun.">
        <title>Large-scale genome sequencing of mycorrhizal fungi provides insights into the early evolution of symbiotic traits.</title>
        <authorList>
            <person name="Miyauchi S."/>
            <person name="Kiss E."/>
            <person name="Kuo A."/>
            <person name="Drula E."/>
            <person name="Kohler A."/>
            <person name="Sanchez-Garcia M."/>
            <person name="Morin E."/>
            <person name="Andreopoulos B."/>
            <person name="Barry K.W."/>
            <person name="Bonito G."/>
            <person name="Buee M."/>
            <person name="Carver A."/>
            <person name="Chen C."/>
            <person name="Cichocki N."/>
            <person name="Clum A."/>
            <person name="Culley D."/>
            <person name="Crous P.W."/>
            <person name="Fauchery L."/>
            <person name="Girlanda M."/>
            <person name="Hayes R.D."/>
            <person name="Keri Z."/>
            <person name="LaButti K."/>
            <person name="Lipzen A."/>
            <person name="Lombard V."/>
            <person name="Magnuson J."/>
            <person name="Maillard F."/>
            <person name="Murat C."/>
            <person name="Nolan M."/>
            <person name="Ohm R.A."/>
            <person name="Pangilinan J."/>
            <person name="Pereira M.F."/>
            <person name="Perotto S."/>
            <person name="Peter M."/>
            <person name="Pfister S."/>
            <person name="Riley R."/>
            <person name="Sitrit Y."/>
            <person name="Stielow J.B."/>
            <person name="Szollosi G."/>
            <person name="Zifcakova L."/>
            <person name="Stursova M."/>
            <person name="Spatafora J.W."/>
            <person name="Tedersoo L."/>
            <person name="Vaario L.M."/>
            <person name="Yamada A."/>
            <person name="Yan M."/>
            <person name="Wang P."/>
            <person name="Xu J."/>
            <person name="Bruns T."/>
            <person name="Baldrian P."/>
            <person name="Vilgalys R."/>
            <person name="Dunand C."/>
            <person name="Henrissat B."/>
            <person name="Grigoriev I.V."/>
            <person name="Hibbett D."/>
            <person name="Nagy L.G."/>
            <person name="Martin F.M."/>
        </authorList>
    </citation>
    <scope>NUCLEOTIDE SEQUENCE</scope>
    <source>
        <strain evidence="2">BED1</strain>
    </source>
</reference>
<name>A0AAD4GKK4_BOLED</name>
<dbReference type="GO" id="GO:0006508">
    <property type="term" value="P:proteolysis"/>
    <property type="evidence" value="ECO:0007669"/>
    <property type="project" value="InterPro"/>
</dbReference>
<dbReference type="SUPFAM" id="SSF49899">
    <property type="entry name" value="Concanavalin A-like lectins/glucanases"/>
    <property type="match status" value="1"/>
</dbReference>
<keyword evidence="1" id="KW-0732">Signal</keyword>
<organism evidence="2 3">
    <name type="scientific">Boletus edulis BED1</name>
    <dbReference type="NCBI Taxonomy" id="1328754"/>
    <lineage>
        <taxon>Eukaryota</taxon>
        <taxon>Fungi</taxon>
        <taxon>Dikarya</taxon>
        <taxon>Basidiomycota</taxon>
        <taxon>Agaricomycotina</taxon>
        <taxon>Agaricomycetes</taxon>
        <taxon>Agaricomycetidae</taxon>
        <taxon>Boletales</taxon>
        <taxon>Boletineae</taxon>
        <taxon>Boletaceae</taxon>
        <taxon>Boletoideae</taxon>
        <taxon>Boletus</taxon>
    </lineage>
</organism>
<reference evidence="2" key="1">
    <citation type="submission" date="2019-10" db="EMBL/GenBank/DDBJ databases">
        <authorList>
            <consortium name="DOE Joint Genome Institute"/>
            <person name="Kuo A."/>
            <person name="Miyauchi S."/>
            <person name="Kiss E."/>
            <person name="Drula E."/>
            <person name="Kohler A."/>
            <person name="Sanchez-Garcia M."/>
            <person name="Andreopoulos B."/>
            <person name="Barry K.W."/>
            <person name="Bonito G."/>
            <person name="Buee M."/>
            <person name="Carver A."/>
            <person name="Chen C."/>
            <person name="Cichocki N."/>
            <person name="Clum A."/>
            <person name="Culley D."/>
            <person name="Crous P.W."/>
            <person name="Fauchery L."/>
            <person name="Girlanda M."/>
            <person name="Hayes R."/>
            <person name="Keri Z."/>
            <person name="LaButti K."/>
            <person name="Lipzen A."/>
            <person name="Lombard V."/>
            <person name="Magnuson J."/>
            <person name="Maillard F."/>
            <person name="Morin E."/>
            <person name="Murat C."/>
            <person name="Nolan M."/>
            <person name="Ohm R."/>
            <person name="Pangilinan J."/>
            <person name="Pereira M."/>
            <person name="Perotto S."/>
            <person name="Peter M."/>
            <person name="Riley R."/>
            <person name="Sitrit Y."/>
            <person name="Stielow B."/>
            <person name="Szollosi G."/>
            <person name="Zifcakova L."/>
            <person name="Stursova M."/>
            <person name="Spatafora J.W."/>
            <person name="Tedersoo L."/>
            <person name="Vaario L.-M."/>
            <person name="Yamada A."/>
            <person name="Yan M."/>
            <person name="Wang P."/>
            <person name="Xu J."/>
            <person name="Bruns T."/>
            <person name="Baldrian P."/>
            <person name="Vilgalys R."/>
            <person name="Henrissat B."/>
            <person name="Grigoriev I.V."/>
            <person name="Hibbett D."/>
            <person name="Nagy L.G."/>
            <person name="Martin F.M."/>
        </authorList>
    </citation>
    <scope>NUCLEOTIDE SEQUENCE</scope>
    <source>
        <strain evidence="2">BED1</strain>
    </source>
</reference>
<dbReference type="Pfam" id="PF01828">
    <property type="entry name" value="Peptidase_A4"/>
    <property type="match status" value="1"/>
</dbReference>
<dbReference type="InterPro" id="IPR038656">
    <property type="entry name" value="Peptidase_G1_sf"/>
</dbReference>
<dbReference type="Proteomes" id="UP001194468">
    <property type="component" value="Unassembled WGS sequence"/>
</dbReference>
<gene>
    <name evidence="2" type="ORF">L210DRAFT_2655913</name>
</gene>
<protein>
    <submittedName>
        <fullName evidence="2">Uncharacterized protein</fullName>
    </submittedName>
</protein>
<dbReference type="InterPro" id="IPR013320">
    <property type="entry name" value="ConA-like_dom_sf"/>
</dbReference>